<name>A0A285KXY0_9NOCA</name>
<dbReference type="InterPro" id="IPR016161">
    <property type="entry name" value="Ald_DH/histidinol_DH"/>
</dbReference>
<proteinExistence type="inferred from homology"/>
<evidence type="ECO:0000256" key="1">
    <source>
        <dbReference type="ARBA" id="ARBA00009986"/>
    </source>
</evidence>
<dbReference type="SUPFAM" id="SSF53720">
    <property type="entry name" value="ALDH-like"/>
    <property type="match status" value="1"/>
</dbReference>
<dbReference type="PROSITE" id="PS00687">
    <property type="entry name" value="ALDEHYDE_DEHYDR_GLU"/>
    <property type="match status" value="1"/>
</dbReference>
<dbReference type="Gene3D" id="3.40.309.10">
    <property type="entry name" value="Aldehyde Dehydrogenase, Chain A, domain 2"/>
    <property type="match status" value="1"/>
</dbReference>
<evidence type="ECO:0000313" key="7">
    <source>
        <dbReference type="Proteomes" id="UP000219565"/>
    </source>
</evidence>
<dbReference type="FunFam" id="3.40.309.10:FF:000012">
    <property type="entry name" value="Betaine aldehyde dehydrogenase"/>
    <property type="match status" value="1"/>
</dbReference>
<reference evidence="6 7" key="1">
    <citation type="submission" date="2017-09" db="EMBL/GenBank/DDBJ databases">
        <authorList>
            <person name="Ehlers B."/>
            <person name="Leendertz F.H."/>
        </authorList>
    </citation>
    <scope>NUCLEOTIDE SEQUENCE [LARGE SCALE GENOMIC DNA]</scope>
    <source>
        <strain evidence="6 7">DSM 45537</strain>
    </source>
</reference>
<dbReference type="RefSeq" id="WP_097243834.1">
    <property type="nucleotide sequence ID" value="NZ_JAMTCW010000001.1"/>
</dbReference>
<dbReference type="Gene3D" id="3.40.605.10">
    <property type="entry name" value="Aldehyde Dehydrogenase, Chain A, domain 1"/>
    <property type="match status" value="1"/>
</dbReference>
<dbReference type="Pfam" id="PF00171">
    <property type="entry name" value="Aldedh"/>
    <property type="match status" value="1"/>
</dbReference>
<dbReference type="OrthoDB" id="6882680at2"/>
<dbReference type="EMBL" id="OBEG01000001">
    <property type="protein sequence ID" value="SNY77514.1"/>
    <property type="molecule type" value="Genomic_DNA"/>
</dbReference>
<protein>
    <submittedName>
        <fullName evidence="6">Betaine-aldehyde dehydrogenase</fullName>
    </submittedName>
</protein>
<dbReference type="InterPro" id="IPR016163">
    <property type="entry name" value="Ald_DH_C"/>
</dbReference>
<dbReference type="InterPro" id="IPR016162">
    <property type="entry name" value="Ald_DH_N"/>
</dbReference>
<evidence type="ECO:0000259" key="5">
    <source>
        <dbReference type="Pfam" id="PF00171"/>
    </source>
</evidence>
<keyword evidence="2 4" id="KW-0560">Oxidoreductase</keyword>
<dbReference type="FunFam" id="3.40.605.10:FF:000007">
    <property type="entry name" value="NAD/NADP-dependent betaine aldehyde dehydrogenase"/>
    <property type="match status" value="1"/>
</dbReference>
<keyword evidence="7" id="KW-1185">Reference proteome</keyword>
<evidence type="ECO:0000313" key="6">
    <source>
        <dbReference type="EMBL" id="SNY77514.1"/>
    </source>
</evidence>
<evidence type="ECO:0000256" key="4">
    <source>
        <dbReference type="RuleBase" id="RU003345"/>
    </source>
</evidence>
<sequence>MTKSVTAGVLPAHPEASYIDGNWVQVSSSETFEVVNCSTEEVVTAVGAATAEDVDAAVAAARKAFDTGPWPLMSPTERAGFLRAIAAELTRRGDDFARLWSIESGIVYSLAKTRLPLFLSGAFNAYADLAEEFPFRESHTPAAGGAGLLVREPVGVVAAIVPWNGPAGLMAYKCAPALLAGCSIVLKPPQEAPTSAYLFAEICDRVGLPPGVVNVVTADRQVSETLVRHPGVDKVTFTGSTVAGRTIGAICADRMARCTLELGGKSPALVLDDYDIGTAAKVLAGGISYLAGQVCHSLTRVIVSQKRHDELADALGAAMSAIRVGDPFDEGVSMGPLASARQRERVESYIAAGRADGARLVTGGGRPAGLERGFFVEPTVFAGVDNRSVIATEEIFGPVLAVIAAKDEDDAVALANDNPYGLNASVFTNDTDRAYRVARKLRTGTVGQNGPRTDFSIAFGGFKLSGVGREGGSEGLLPFLETKTLVLENRPTDVSGLGN</sequence>
<organism evidence="6 7">
    <name type="scientific">Nocardia amikacinitolerans</name>
    <dbReference type="NCBI Taxonomy" id="756689"/>
    <lineage>
        <taxon>Bacteria</taxon>
        <taxon>Bacillati</taxon>
        <taxon>Actinomycetota</taxon>
        <taxon>Actinomycetes</taxon>
        <taxon>Mycobacteriales</taxon>
        <taxon>Nocardiaceae</taxon>
        <taxon>Nocardia</taxon>
    </lineage>
</organism>
<gene>
    <name evidence="6" type="ORF">SAMN04244553_1025</name>
</gene>
<dbReference type="PANTHER" id="PTHR42804:SF1">
    <property type="entry name" value="ALDEHYDE DEHYDROGENASE-RELATED"/>
    <property type="match status" value="1"/>
</dbReference>
<dbReference type="GO" id="GO:0016620">
    <property type="term" value="F:oxidoreductase activity, acting on the aldehyde or oxo group of donors, NAD or NADP as acceptor"/>
    <property type="evidence" value="ECO:0007669"/>
    <property type="project" value="InterPro"/>
</dbReference>
<dbReference type="Proteomes" id="UP000219565">
    <property type="component" value="Unassembled WGS sequence"/>
</dbReference>
<dbReference type="InterPro" id="IPR015590">
    <property type="entry name" value="Aldehyde_DH_dom"/>
</dbReference>
<feature type="domain" description="Aldehyde dehydrogenase" evidence="5">
    <location>
        <begin position="23"/>
        <end position="484"/>
    </location>
</feature>
<evidence type="ECO:0000256" key="2">
    <source>
        <dbReference type="ARBA" id="ARBA00023002"/>
    </source>
</evidence>
<accession>A0A285KXY0</accession>
<dbReference type="AlphaFoldDB" id="A0A285KXY0"/>
<evidence type="ECO:0000256" key="3">
    <source>
        <dbReference type="PROSITE-ProRule" id="PRU10007"/>
    </source>
</evidence>
<dbReference type="PANTHER" id="PTHR42804">
    <property type="entry name" value="ALDEHYDE DEHYDROGENASE"/>
    <property type="match status" value="1"/>
</dbReference>
<comment type="similarity">
    <text evidence="1 4">Belongs to the aldehyde dehydrogenase family.</text>
</comment>
<feature type="active site" evidence="3">
    <location>
        <position position="261"/>
    </location>
</feature>
<dbReference type="CDD" id="cd07139">
    <property type="entry name" value="ALDH_AldA-Rv0768"/>
    <property type="match status" value="1"/>
</dbReference>
<dbReference type="InterPro" id="IPR029510">
    <property type="entry name" value="Ald_DH_CS_GLU"/>
</dbReference>